<protein>
    <submittedName>
        <fullName evidence="1">Uncharacterized protein</fullName>
    </submittedName>
</protein>
<reference evidence="1 2" key="1">
    <citation type="journal article" date="2022" name="DNA Res.">
        <title>Chromosomal-level genome assembly of the orchid tree Bauhinia variegata (Leguminosae; Cercidoideae) supports the allotetraploid origin hypothesis of Bauhinia.</title>
        <authorList>
            <person name="Zhong Y."/>
            <person name="Chen Y."/>
            <person name="Zheng D."/>
            <person name="Pang J."/>
            <person name="Liu Y."/>
            <person name="Luo S."/>
            <person name="Meng S."/>
            <person name="Qian L."/>
            <person name="Wei D."/>
            <person name="Dai S."/>
            <person name="Zhou R."/>
        </authorList>
    </citation>
    <scope>NUCLEOTIDE SEQUENCE [LARGE SCALE GENOMIC DNA]</scope>
    <source>
        <strain evidence="1">BV-YZ2020</strain>
    </source>
</reference>
<organism evidence="1 2">
    <name type="scientific">Bauhinia variegata</name>
    <name type="common">Purple orchid tree</name>
    <name type="synonym">Phanera variegata</name>
    <dbReference type="NCBI Taxonomy" id="167791"/>
    <lineage>
        <taxon>Eukaryota</taxon>
        <taxon>Viridiplantae</taxon>
        <taxon>Streptophyta</taxon>
        <taxon>Embryophyta</taxon>
        <taxon>Tracheophyta</taxon>
        <taxon>Spermatophyta</taxon>
        <taxon>Magnoliopsida</taxon>
        <taxon>eudicotyledons</taxon>
        <taxon>Gunneridae</taxon>
        <taxon>Pentapetalae</taxon>
        <taxon>rosids</taxon>
        <taxon>fabids</taxon>
        <taxon>Fabales</taxon>
        <taxon>Fabaceae</taxon>
        <taxon>Cercidoideae</taxon>
        <taxon>Cercideae</taxon>
        <taxon>Bauhiniinae</taxon>
        <taxon>Bauhinia</taxon>
    </lineage>
</organism>
<evidence type="ECO:0000313" key="1">
    <source>
        <dbReference type="EMBL" id="KAI4348142.1"/>
    </source>
</evidence>
<accession>A0ACB9PI15</accession>
<proteinExistence type="predicted"/>
<dbReference type="Proteomes" id="UP000828941">
    <property type="component" value="Chromosome 4"/>
</dbReference>
<evidence type="ECO:0000313" key="2">
    <source>
        <dbReference type="Proteomes" id="UP000828941"/>
    </source>
</evidence>
<sequence>MAEALLDVVLQNLNSRIQKELATFWNVNKEIEKLSSTLTTIKSVLEDAEQKQITNQTLKFWLQKLKDAACVLDDILDECSIKSSQLGYEGKNFTPSNQVNTCSLTFLNPKKMLFHYKVGKKLKEIRERLDQIAEERQKFHLQEGIVERRTEVVESRQTSSIIAQPRVYGRDEDREKIVEFLLRHASDCDELSIYSIVGIGGVGKTTLAQLVFNDERVSRHFDLLLWICVSENFSVRRILHSIIETASKQSYNVLDLDPTQKEIQELLQSKRYLLVLDDVWNEDQEKWDKLKSVLASGSKGSSILVTTRLKNVASIMGTIPTHHLSSLSEDDCWSLFKQRAFGPYREESVELVAIGKEIVKKCGGLPLAAKTLGGLLCFKNEEKHWLHVKESEIWNLPEDENSVLPALRLSYFNLPLNLRQCFAFCGIFPKDETVEIELLIHLWMANGFISSRGKLEMEDTGREIWNELYQRSFFQDIKTNEFGQVKSFKMHDLVHDLAYSVIGEECLVMEDASSTNLSRRTRHIYCYFSNQPFDLGGLRNVESLRTLLLQNDWGCSHFEISTLNSVRALRARGISSISLRNFIHLRYLDLSHTNIKILPKSIYCLQRLQTLKLEWCSNLVELPKHLRCLKDLRHLLIKGCDSLSLLPPKIGQLTCLKSLSTFIVGSKEGYHLTEIRDLELAGELHIKGLENTASALDAKDANLIGKKDLQCLELSWNSNVEKESLNSDAQQVLEGLQPHSNLKGLKIKGYLGVQFPNWMTNIANLTSLIFLEIVNCKNCLQLPPLGQLPSLRSLKVYAMEYVQYIDNESYDGVALRAFMSLETLKVRMLPNLEGLLKEERMDMFPCLSKLSIYSASIFRLPCLPSVKHLSIRECKEELFWSISNCHNLTSLELRGNEDLTSFPEGMMRHLSCLKTLTIFNFVKLKVLPIELVNLIALEELRIESCPELESFPEQFLEGLCSLRALRIIRCKKFRSLSESVRHLPLLELLVINKCPNLVSLPNGMNHLNRLHTLILRGGYPNCKVPQGLENIPYLRSLNLRYLDEVASLPDSLGGLTTLQSLSIAHCPNLTTLPTSFQLLTNLHNVDIIHCPELEKQCKDETWDLVRAWSHFMNQFESEERVEWKRKD</sequence>
<keyword evidence="2" id="KW-1185">Reference proteome</keyword>
<comment type="caution">
    <text evidence="1">The sequence shown here is derived from an EMBL/GenBank/DDBJ whole genome shotgun (WGS) entry which is preliminary data.</text>
</comment>
<name>A0ACB9PI15_BAUVA</name>
<gene>
    <name evidence="1" type="ORF">L6164_008901</name>
</gene>
<dbReference type="EMBL" id="CM039429">
    <property type="protein sequence ID" value="KAI4348142.1"/>
    <property type="molecule type" value="Genomic_DNA"/>
</dbReference>